<comment type="caution">
    <text evidence="2">The sequence shown here is derived from an EMBL/GenBank/DDBJ whole genome shotgun (WGS) entry which is preliminary data.</text>
</comment>
<name>A0A699I1J3_TANCI</name>
<accession>A0A699I1J3</accession>
<dbReference type="SUPFAM" id="SSF54928">
    <property type="entry name" value="RNA-binding domain, RBD"/>
    <property type="match status" value="1"/>
</dbReference>
<feature type="non-terminal residue" evidence="2">
    <location>
        <position position="147"/>
    </location>
</feature>
<organism evidence="2">
    <name type="scientific">Tanacetum cinerariifolium</name>
    <name type="common">Dalmatian daisy</name>
    <name type="synonym">Chrysanthemum cinerariifolium</name>
    <dbReference type="NCBI Taxonomy" id="118510"/>
    <lineage>
        <taxon>Eukaryota</taxon>
        <taxon>Viridiplantae</taxon>
        <taxon>Streptophyta</taxon>
        <taxon>Embryophyta</taxon>
        <taxon>Tracheophyta</taxon>
        <taxon>Spermatophyta</taxon>
        <taxon>Magnoliopsida</taxon>
        <taxon>eudicotyledons</taxon>
        <taxon>Gunneridae</taxon>
        <taxon>Pentapetalae</taxon>
        <taxon>asterids</taxon>
        <taxon>campanulids</taxon>
        <taxon>Asterales</taxon>
        <taxon>Asteraceae</taxon>
        <taxon>Asteroideae</taxon>
        <taxon>Anthemideae</taxon>
        <taxon>Anthemidinae</taxon>
        <taxon>Tanacetum</taxon>
    </lineage>
</organism>
<sequence>MGSHRTKEDDMAKISTSIYITNFSETCSAKDLFNTCKQCGHVVDDFIPSKRSKARKRFGFVRFINVFNVERLSTGGGKNYNTSVNVSDNIYKNDQRHTGVGKTYMHAMKGISQHGSRENEVSALVLDDDCLLSKDLSKCLLGRVKEF</sequence>
<proteinExistence type="predicted"/>
<feature type="domain" description="RRM" evidence="1">
    <location>
        <begin position="17"/>
        <end position="87"/>
    </location>
</feature>
<dbReference type="Pfam" id="PF00076">
    <property type="entry name" value="RRM_1"/>
    <property type="match status" value="1"/>
</dbReference>
<dbReference type="SMART" id="SM00360">
    <property type="entry name" value="RRM"/>
    <property type="match status" value="1"/>
</dbReference>
<evidence type="ECO:0000313" key="2">
    <source>
        <dbReference type="EMBL" id="GEY96205.1"/>
    </source>
</evidence>
<evidence type="ECO:0000259" key="1">
    <source>
        <dbReference type="SMART" id="SM00360"/>
    </source>
</evidence>
<dbReference type="InterPro" id="IPR000504">
    <property type="entry name" value="RRM_dom"/>
</dbReference>
<dbReference type="GO" id="GO:0003723">
    <property type="term" value="F:RNA binding"/>
    <property type="evidence" value="ECO:0007669"/>
    <property type="project" value="InterPro"/>
</dbReference>
<dbReference type="EMBL" id="BKCJ010226731">
    <property type="protein sequence ID" value="GEY96205.1"/>
    <property type="molecule type" value="Genomic_DNA"/>
</dbReference>
<dbReference type="CDD" id="cd00590">
    <property type="entry name" value="RRM_SF"/>
    <property type="match status" value="1"/>
</dbReference>
<dbReference type="Gene3D" id="3.30.70.330">
    <property type="match status" value="1"/>
</dbReference>
<protein>
    <submittedName>
        <fullName evidence="2">Nucleotide-binding alpha-beta plait domain-containing protein</fullName>
    </submittedName>
</protein>
<reference evidence="2" key="1">
    <citation type="journal article" date="2019" name="Sci. Rep.">
        <title>Draft genome of Tanacetum cinerariifolium, the natural source of mosquito coil.</title>
        <authorList>
            <person name="Yamashiro T."/>
            <person name="Shiraishi A."/>
            <person name="Satake H."/>
            <person name="Nakayama K."/>
        </authorList>
    </citation>
    <scope>NUCLEOTIDE SEQUENCE</scope>
</reference>
<gene>
    <name evidence="2" type="ORF">Tci_468179</name>
</gene>
<dbReference type="InterPro" id="IPR035979">
    <property type="entry name" value="RBD_domain_sf"/>
</dbReference>
<dbReference type="InterPro" id="IPR012677">
    <property type="entry name" value="Nucleotide-bd_a/b_plait_sf"/>
</dbReference>
<dbReference type="AlphaFoldDB" id="A0A699I1J3"/>